<feature type="compositionally biased region" description="Polar residues" evidence="3">
    <location>
        <begin position="266"/>
        <end position="283"/>
    </location>
</feature>
<accession>A0A1A7XGR1</accession>
<proteinExistence type="inferred from homology"/>
<gene>
    <name evidence="4" type="primary">LRRFIP1B</name>
</gene>
<reference evidence="4" key="1">
    <citation type="submission" date="2016-05" db="EMBL/GenBank/DDBJ databases">
        <authorList>
            <person name="Lavstsen T."/>
            <person name="Jespersen J.S."/>
        </authorList>
    </citation>
    <scope>NUCLEOTIDE SEQUENCE</scope>
    <source>
        <tissue evidence="4">Brain</tissue>
    </source>
</reference>
<sequence>MVTNAQLHNDKTSLMFQVETLREELSDLEELLWESRRCCDQSSKELELERQAHKVLQVQFTETRETLRQTKELLMNHGISVDLTNKDAELNEDDVSAESVSRLAEERTEAWGPTEGNKDLLKQSQILNPITTSNQTGQATERSNRSDQNEPIPIQPEQKAALFVSKEIWNGLDKTVADKPHVVVEISRIFSDILMSLHRWTSDLENTLKNVENESSLLTGDEQRSTRHVMKTRQSERGKLNHTVITEQMGNPEGPRGSLGEPPASRVSSVTESVEDLSGSTSPAVKGNVQIMLSQGDPEMDAGSSSKRESVVGPDEEWLDQTESTVKNDSEEVVFVDSHFAEPPNPVIESKSDPSFSDSSSKKLESHHGILGKEVRRSLTTSANSNNGQSSTVMKLLEVTAEEFRAIAVPELALLSLQEGRPLDGSPCSKAVSAEEVSLGEMDSCEEADEGDPNLNPASEQTQIHIEALVENMDDLPLEKNHEEVHLDSRKEQNAADCRVS</sequence>
<keyword evidence="2" id="KW-0175">Coiled coil</keyword>
<dbReference type="Gene3D" id="1.20.5.4090">
    <property type="match status" value="1"/>
</dbReference>
<dbReference type="EMBL" id="HADW01015852">
    <property type="protein sequence ID" value="SBP17252.1"/>
    <property type="molecule type" value="Transcribed_RNA"/>
</dbReference>
<dbReference type="PANTHER" id="PTHR19212:SF5">
    <property type="entry name" value="LEUCINE-RICH REPEAT FLIGHTLESS-INTERACTING PROTEIN 1"/>
    <property type="match status" value="1"/>
</dbReference>
<feature type="compositionally biased region" description="Basic and acidic residues" evidence="3">
    <location>
        <begin position="360"/>
        <end position="377"/>
    </location>
</feature>
<feature type="compositionally biased region" description="Polar residues" evidence="3">
    <location>
        <begin position="378"/>
        <end position="389"/>
    </location>
</feature>
<evidence type="ECO:0000313" key="4">
    <source>
        <dbReference type="EMBL" id="SBP17252.1"/>
    </source>
</evidence>
<feature type="compositionally biased region" description="Polar residues" evidence="3">
    <location>
        <begin position="127"/>
        <end position="141"/>
    </location>
</feature>
<dbReference type="Pfam" id="PF09738">
    <property type="entry name" value="LRRFIP"/>
    <property type="match status" value="1"/>
</dbReference>
<reference evidence="4" key="2">
    <citation type="submission" date="2016-06" db="EMBL/GenBank/DDBJ databases">
        <title>The genome of a short-lived fish provides insights into sex chromosome evolution and the genetic control of aging.</title>
        <authorList>
            <person name="Reichwald K."/>
            <person name="Felder M."/>
            <person name="Petzold A."/>
            <person name="Koch P."/>
            <person name="Groth M."/>
            <person name="Platzer M."/>
        </authorList>
    </citation>
    <scope>NUCLEOTIDE SEQUENCE</scope>
    <source>
        <tissue evidence="4">Brain</tissue>
    </source>
</reference>
<dbReference type="PANTHER" id="PTHR19212">
    <property type="entry name" value="LEUCINE RICH REPEAT IN FLII INTERACTING PROTEIN"/>
    <property type="match status" value="1"/>
</dbReference>
<protein>
    <submittedName>
        <fullName evidence="4">Leucine rich repeat (In FLII) interacting protein 1b</fullName>
    </submittedName>
</protein>
<dbReference type="InterPro" id="IPR019139">
    <property type="entry name" value="LRRFIP1/2"/>
</dbReference>
<feature type="region of interest" description="Disordered" evidence="3">
    <location>
        <begin position="339"/>
        <end position="389"/>
    </location>
</feature>
<feature type="region of interest" description="Disordered" evidence="3">
    <location>
        <begin position="474"/>
        <end position="501"/>
    </location>
</feature>
<dbReference type="GO" id="GO:0000978">
    <property type="term" value="F:RNA polymerase II cis-regulatory region sequence-specific DNA binding"/>
    <property type="evidence" value="ECO:0007669"/>
    <property type="project" value="TreeGrafter"/>
</dbReference>
<feature type="compositionally biased region" description="Acidic residues" evidence="3">
    <location>
        <begin position="443"/>
        <end position="452"/>
    </location>
</feature>
<feature type="region of interest" description="Disordered" evidence="3">
    <location>
        <begin position="127"/>
        <end position="153"/>
    </location>
</feature>
<evidence type="ECO:0000256" key="2">
    <source>
        <dbReference type="ARBA" id="ARBA00023054"/>
    </source>
</evidence>
<feature type="region of interest" description="Disordered" evidence="3">
    <location>
        <begin position="243"/>
        <end position="319"/>
    </location>
</feature>
<dbReference type="AlphaFoldDB" id="A0A1A7XGR1"/>
<feature type="region of interest" description="Disordered" evidence="3">
    <location>
        <begin position="423"/>
        <end position="461"/>
    </location>
</feature>
<dbReference type="GO" id="GO:0000981">
    <property type="term" value="F:DNA-binding transcription factor activity, RNA polymerase II-specific"/>
    <property type="evidence" value="ECO:0007669"/>
    <property type="project" value="TreeGrafter"/>
</dbReference>
<evidence type="ECO:0000256" key="3">
    <source>
        <dbReference type="SAM" id="MobiDB-lite"/>
    </source>
</evidence>
<feature type="compositionally biased region" description="Basic and acidic residues" evidence="3">
    <location>
        <begin position="477"/>
        <end position="501"/>
    </location>
</feature>
<organism evidence="4">
    <name type="scientific">Iconisemion striatum</name>
    <dbReference type="NCBI Taxonomy" id="60296"/>
    <lineage>
        <taxon>Eukaryota</taxon>
        <taxon>Metazoa</taxon>
        <taxon>Chordata</taxon>
        <taxon>Craniata</taxon>
        <taxon>Vertebrata</taxon>
        <taxon>Euteleostomi</taxon>
        <taxon>Actinopterygii</taxon>
        <taxon>Neopterygii</taxon>
        <taxon>Teleostei</taxon>
        <taxon>Neoteleostei</taxon>
        <taxon>Acanthomorphata</taxon>
        <taxon>Ovalentaria</taxon>
        <taxon>Atherinomorphae</taxon>
        <taxon>Cyprinodontiformes</taxon>
        <taxon>Nothobranchiidae</taxon>
        <taxon>Iconisemion</taxon>
    </lineage>
</organism>
<name>A0A1A7XGR1_9TELE</name>
<feature type="region of interest" description="Disordered" evidence="3">
    <location>
        <begin position="215"/>
        <end position="234"/>
    </location>
</feature>
<evidence type="ECO:0000256" key="1">
    <source>
        <dbReference type="ARBA" id="ARBA00008275"/>
    </source>
</evidence>
<comment type="similarity">
    <text evidence="1">Belongs to the LRRFIP family.</text>
</comment>